<dbReference type="GO" id="GO:0006777">
    <property type="term" value="P:Mo-molybdopterin cofactor biosynthetic process"/>
    <property type="evidence" value="ECO:0007669"/>
    <property type="project" value="InterPro"/>
</dbReference>
<reference evidence="2 3" key="1">
    <citation type="submission" date="2019-12" db="EMBL/GenBank/DDBJ databases">
        <authorList>
            <person name="Reyes-Prieto M."/>
        </authorList>
    </citation>
    <scope>NUCLEOTIDE SEQUENCE [LARGE SCALE GENOMIC DNA]</scope>
    <source>
        <strain evidence="2">HF14-78462</strain>
    </source>
</reference>
<accession>A0A5S9NMJ9</accession>
<dbReference type="SUPFAM" id="SSF52540">
    <property type="entry name" value="P-loop containing nucleoside triphosphate hydrolases"/>
    <property type="match status" value="1"/>
</dbReference>
<dbReference type="PANTHER" id="PTHR40072:SF1">
    <property type="entry name" value="MOLYBDOPTERIN-GUANINE DINUCLEOTIDE BIOSYNTHESIS ADAPTER PROTEIN"/>
    <property type="match status" value="1"/>
</dbReference>
<dbReference type="NCBIfam" id="TIGR00176">
    <property type="entry name" value="mobB"/>
    <property type="match status" value="1"/>
</dbReference>
<gene>
    <name evidence="2" type="primary">mobB</name>
    <name evidence="2" type="ORF">STARVERO_01320</name>
</gene>
<dbReference type="PANTHER" id="PTHR40072">
    <property type="entry name" value="MOLYBDOPTERIN-GUANINE DINUCLEOTIDE BIOSYNTHESIS ADAPTER PROTEIN-RELATED"/>
    <property type="match status" value="1"/>
</dbReference>
<dbReference type="Pfam" id="PF03205">
    <property type="entry name" value="MobB"/>
    <property type="match status" value="1"/>
</dbReference>
<dbReference type="RefSeq" id="WP_144343536.1">
    <property type="nucleotide sequence ID" value="NZ_CACSAS010000001.1"/>
</dbReference>
<sequence>MRLIGFAGWSGAGKTTLLARLIPVLVARGHRVSTIKHAHHEFDVDKPGKDSHTHRVVGASEVLVSSANRWALMHELRGAPEPDLPELVSHLAPVDLVLVEGFKRDHHPKIEIHRAEVGKPFIHPQDPFVVAIASDTPLPGLPLPVLALDDVEAIADFVDQHAAPIDGIAWRPDAGQSAG</sequence>
<evidence type="ECO:0000313" key="3">
    <source>
        <dbReference type="Proteomes" id="UP000433050"/>
    </source>
</evidence>
<evidence type="ECO:0000313" key="2">
    <source>
        <dbReference type="EMBL" id="CAA0091500.1"/>
    </source>
</evidence>
<dbReference type="InterPro" id="IPR027417">
    <property type="entry name" value="P-loop_NTPase"/>
</dbReference>
<dbReference type="InterPro" id="IPR052539">
    <property type="entry name" value="MGD_biosynthesis_adapter"/>
</dbReference>
<organism evidence="2 3">
    <name type="scientific">Starkeya nomas</name>
    <dbReference type="NCBI Taxonomy" id="2666134"/>
    <lineage>
        <taxon>Bacteria</taxon>
        <taxon>Pseudomonadati</taxon>
        <taxon>Pseudomonadota</taxon>
        <taxon>Alphaproteobacteria</taxon>
        <taxon>Hyphomicrobiales</taxon>
        <taxon>Xanthobacteraceae</taxon>
        <taxon>Starkeya</taxon>
    </lineage>
</organism>
<dbReference type="Gene3D" id="3.40.50.300">
    <property type="entry name" value="P-loop containing nucleotide triphosphate hydrolases"/>
    <property type="match status" value="1"/>
</dbReference>
<evidence type="ECO:0000259" key="1">
    <source>
        <dbReference type="Pfam" id="PF03205"/>
    </source>
</evidence>
<proteinExistence type="predicted"/>
<dbReference type="GO" id="GO:0005525">
    <property type="term" value="F:GTP binding"/>
    <property type="evidence" value="ECO:0007669"/>
    <property type="project" value="InterPro"/>
</dbReference>
<dbReference type="Proteomes" id="UP000433050">
    <property type="component" value="Unassembled WGS sequence"/>
</dbReference>
<dbReference type="CDD" id="cd03116">
    <property type="entry name" value="MobB"/>
    <property type="match status" value="1"/>
</dbReference>
<dbReference type="EMBL" id="CACSAS010000001">
    <property type="protein sequence ID" value="CAA0091500.1"/>
    <property type="molecule type" value="Genomic_DNA"/>
</dbReference>
<keyword evidence="3" id="KW-1185">Reference proteome</keyword>
<feature type="domain" description="Molybdopterin-guanine dinucleotide biosynthesis protein B (MobB)" evidence="1">
    <location>
        <begin position="4"/>
        <end position="135"/>
    </location>
</feature>
<dbReference type="InterPro" id="IPR004435">
    <property type="entry name" value="MobB_dom"/>
</dbReference>
<dbReference type="AlphaFoldDB" id="A0A5S9NMJ9"/>
<name>A0A5S9NMJ9_9HYPH</name>
<protein>
    <submittedName>
        <fullName evidence="2">Molybdopterin-guanine dinucleotide biosynthesis adapter protein</fullName>
    </submittedName>
</protein>